<accession>K0SJC0</accession>
<sequence>MKSPFRIFAYTSCALVFAASCSVANGFVSPRLHAQCQQQHDAAALSVMFSTPKPNDQMAEKTGGFTTKQRLREEIESPFRKVRLAFFAFSSASAAVALYFSALTALKAQLGGFQDIPPIEDALVQFGINLAGVIGFGALAVREVKVGEKNLQRIAKGGQLARLIVEPAPEGSDLRTLQEYRRASRVVLAAGGKEYLNKLAMSLCSDQLADENNLPAALEDVDLVIVPILLNDKYELVDVKESWRNAEPSDLDRNFDSSRADNVIAFPHVRGAALWNQYLKSEIETALGQGFDVLSGGFTITVKKNGRILRRATGLPPYGDFVSMMEVADGSRFGMPGDSERYGGP</sequence>
<evidence type="ECO:0000313" key="3">
    <source>
        <dbReference type="Proteomes" id="UP000266841"/>
    </source>
</evidence>
<dbReference type="AlphaFoldDB" id="K0SJC0"/>
<proteinExistence type="predicted"/>
<dbReference type="OMA" id="NYLLAIC"/>
<reference evidence="2 3" key="1">
    <citation type="journal article" date="2012" name="Genome Biol.">
        <title>Genome and low-iron response of an oceanic diatom adapted to chronic iron limitation.</title>
        <authorList>
            <person name="Lommer M."/>
            <person name="Specht M."/>
            <person name="Roy A.S."/>
            <person name="Kraemer L."/>
            <person name="Andreson R."/>
            <person name="Gutowska M.A."/>
            <person name="Wolf J."/>
            <person name="Bergner S.V."/>
            <person name="Schilhabel M.B."/>
            <person name="Klostermeier U.C."/>
            <person name="Beiko R.G."/>
            <person name="Rosenstiel P."/>
            <person name="Hippler M."/>
            <person name="Laroche J."/>
        </authorList>
    </citation>
    <scope>NUCLEOTIDE SEQUENCE [LARGE SCALE GENOMIC DNA]</scope>
    <source>
        <strain evidence="2 3">CCMP1005</strain>
    </source>
</reference>
<name>K0SJC0_THAOC</name>
<evidence type="ECO:0000256" key="1">
    <source>
        <dbReference type="SAM" id="Phobius"/>
    </source>
</evidence>
<evidence type="ECO:0000313" key="2">
    <source>
        <dbReference type="EMBL" id="EJK58567.1"/>
    </source>
</evidence>
<comment type="caution">
    <text evidence="2">The sequence shown here is derived from an EMBL/GenBank/DDBJ whole genome shotgun (WGS) entry which is preliminary data.</text>
</comment>
<dbReference type="EMBL" id="AGNL01024872">
    <property type="protein sequence ID" value="EJK58567.1"/>
    <property type="molecule type" value="Genomic_DNA"/>
</dbReference>
<gene>
    <name evidence="2" type="ORF">THAOC_21292</name>
</gene>
<dbReference type="OrthoDB" id="5130at2759"/>
<keyword evidence="1" id="KW-0812">Transmembrane</keyword>
<feature type="transmembrane region" description="Helical" evidence="1">
    <location>
        <begin position="82"/>
        <end position="102"/>
    </location>
</feature>
<keyword evidence="1" id="KW-0472">Membrane</keyword>
<keyword evidence="1" id="KW-1133">Transmembrane helix</keyword>
<dbReference type="PANTHER" id="PTHR35498">
    <property type="entry name" value="PROTEIN LOW PSII ACCUMULATION 1, CHLOROPLASTIC"/>
    <property type="match status" value="1"/>
</dbReference>
<feature type="transmembrane region" description="Helical" evidence="1">
    <location>
        <begin position="6"/>
        <end position="28"/>
    </location>
</feature>
<dbReference type="InterPro" id="IPR021883">
    <property type="entry name" value="LPA1-like"/>
</dbReference>
<dbReference type="PROSITE" id="PS51257">
    <property type="entry name" value="PROKAR_LIPOPROTEIN"/>
    <property type="match status" value="1"/>
</dbReference>
<organism evidence="2 3">
    <name type="scientific">Thalassiosira oceanica</name>
    <name type="common">Marine diatom</name>
    <dbReference type="NCBI Taxonomy" id="159749"/>
    <lineage>
        <taxon>Eukaryota</taxon>
        <taxon>Sar</taxon>
        <taxon>Stramenopiles</taxon>
        <taxon>Ochrophyta</taxon>
        <taxon>Bacillariophyta</taxon>
        <taxon>Coscinodiscophyceae</taxon>
        <taxon>Thalassiosirophycidae</taxon>
        <taxon>Thalassiosirales</taxon>
        <taxon>Thalassiosiraceae</taxon>
        <taxon>Thalassiosira</taxon>
    </lineage>
</organism>
<keyword evidence="3" id="KW-1185">Reference proteome</keyword>
<protein>
    <submittedName>
        <fullName evidence="2">Uncharacterized protein</fullName>
    </submittedName>
</protein>
<dbReference type="eggNOG" id="ENOG502RRC5">
    <property type="taxonomic scope" value="Eukaryota"/>
</dbReference>
<dbReference type="Pfam" id="PF11998">
    <property type="entry name" value="DUF3493"/>
    <property type="match status" value="1"/>
</dbReference>
<dbReference type="PANTHER" id="PTHR35498:SF1">
    <property type="entry name" value="LOW PSII ACCUMULATION-LIKE PROTEIN"/>
    <property type="match status" value="1"/>
</dbReference>
<dbReference type="Proteomes" id="UP000266841">
    <property type="component" value="Unassembled WGS sequence"/>
</dbReference>